<evidence type="ECO:0000256" key="1">
    <source>
        <dbReference type="SAM" id="MobiDB-lite"/>
    </source>
</evidence>
<sequence>MPTPTTNCGTGEPLIRLGGGEAPVLNYNLPQGGCFSAQGSIPLGIDPSWFRDEVTAEPEVHWWKVPVPNPDDLIDDIVKGTLSPQLTSQLLDPRIPAILQPAASPDQISRAPRIASARLPQPAGRVRVPAASSPPTRPTRRRVAAKPTYTASHLVRAVEDRLRPMVTTGFSGDLQIKFLPQPVRPVARLAVIEYYRVCSYLGDYGAGRTLSTTSLFPGESTTITLATYRDEETTATESSNVLDSFTESAADEMESLVEEQIGTTLGSATSSTQSSTTGGGVNFGVGIDLFGLVELGFGAEHSGSQSDATTVAMTSEINTQAINHALSSHVETSSSSRQVEVNTTTSATVGTGESTTTVRQIANINHSRVLNIVFRQLLQAYDTVTYLHDVKVLFSNGYPESVRLIELGQLDDVLPQLVSAEHVAAVRKRILQPYCAVFNYEGRAVRFLEKVEREAPCDLTGKTERIVYIRRRPDLRDEVGSISVPGVIKNVERYVLPTPAVIAEALLGGGEALDCYNQELQSTTIDAAELQNRKLTQAIGIVGEIEDPQAQAAAWARMHNPAPTVDEPSETQPPA</sequence>
<dbReference type="Proteomes" id="UP000591272">
    <property type="component" value="Unassembled WGS sequence"/>
</dbReference>
<protein>
    <submittedName>
        <fullName evidence="2">Uncharacterized protein</fullName>
    </submittedName>
</protein>
<comment type="caution">
    <text evidence="2">The sequence shown here is derived from an EMBL/GenBank/DDBJ whole genome shotgun (WGS) entry which is preliminary data.</text>
</comment>
<proteinExistence type="predicted"/>
<organism evidence="2 3">
    <name type="scientific">Actinomadura citrea</name>
    <dbReference type="NCBI Taxonomy" id="46158"/>
    <lineage>
        <taxon>Bacteria</taxon>
        <taxon>Bacillati</taxon>
        <taxon>Actinomycetota</taxon>
        <taxon>Actinomycetes</taxon>
        <taxon>Streptosporangiales</taxon>
        <taxon>Thermomonosporaceae</taxon>
        <taxon>Actinomadura</taxon>
    </lineage>
</organism>
<dbReference type="RefSeq" id="WP_179836206.1">
    <property type="nucleotide sequence ID" value="NZ_BMRD01000004.1"/>
</dbReference>
<accession>A0A7Y9GFF1</accession>
<dbReference type="EMBL" id="JACCBT010000001">
    <property type="protein sequence ID" value="NYE15526.1"/>
    <property type="molecule type" value="Genomic_DNA"/>
</dbReference>
<reference evidence="2 3" key="1">
    <citation type="submission" date="2020-07" db="EMBL/GenBank/DDBJ databases">
        <title>Sequencing the genomes of 1000 actinobacteria strains.</title>
        <authorList>
            <person name="Klenk H.-P."/>
        </authorList>
    </citation>
    <scope>NUCLEOTIDE SEQUENCE [LARGE SCALE GENOMIC DNA]</scope>
    <source>
        <strain evidence="2 3">DSM 43461</strain>
    </source>
</reference>
<keyword evidence="3" id="KW-1185">Reference proteome</keyword>
<name>A0A7Y9GFF1_9ACTN</name>
<evidence type="ECO:0000313" key="2">
    <source>
        <dbReference type="EMBL" id="NYE15526.1"/>
    </source>
</evidence>
<feature type="region of interest" description="Disordered" evidence="1">
    <location>
        <begin position="122"/>
        <end position="145"/>
    </location>
</feature>
<gene>
    <name evidence="2" type="ORF">BJ999_005822</name>
</gene>
<dbReference type="AlphaFoldDB" id="A0A7Y9GFF1"/>
<evidence type="ECO:0000313" key="3">
    <source>
        <dbReference type="Proteomes" id="UP000591272"/>
    </source>
</evidence>